<organism evidence="2 3">
    <name type="scientific">Pseudomonas fluorescens</name>
    <dbReference type="NCBI Taxonomy" id="294"/>
    <lineage>
        <taxon>Bacteria</taxon>
        <taxon>Pseudomonadati</taxon>
        <taxon>Pseudomonadota</taxon>
        <taxon>Gammaproteobacteria</taxon>
        <taxon>Pseudomonadales</taxon>
        <taxon>Pseudomonadaceae</taxon>
        <taxon>Pseudomonas</taxon>
    </lineage>
</organism>
<gene>
    <name evidence="2" type="ORF">AO353_05800</name>
</gene>
<reference evidence="2 3" key="2">
    <citation type="journal article" date="2018" name="Nature">
        <title>Mutant phenotypes for thousands of bacterial genes of unknown function.</title>
        <authorList>
            <person name="Price M.N."/>
            <person name="Wetmore K.M."/>
            <person name="Waters R.J."/>
            <person name="Callaghan M."/>
            <person name="Ray J."/>
            <person name="Liu H."/>
            <person name="Kuehl J.V."/>
            <person name="Melnyk R.A."/>
            <person name="Lamson J.S."/>
            <person name="Suh Y."/>
            <person name="Carlson H.K."/>
            <person name="Esquivel Z."/>
            <person name="Sadeeshkumar H."/>
            <person name="Chakraborty R."/>
            <person name="Zane G.M."/>
            <person name="Rubin B.E."/>
            <person name="Wall J.D."/>
            <person name="Visel A."/>
            <person name="Bristow J."/>
            <person name="Blow M.J."/>
            <person name="Arkin A.P."/>
            <person name="Deutschbauer A.M."/>
        </authorList>
    </citation>
    <scope>NUCLEOTIDE SEQUENCE [LARGE SCALE GENOMIC DNA]</scope>
    <source>
        <strain evidence="2 3">FW300-N2E3</strain>
    </source>
</reference>
<evidence type="ECO:0000313" key="3">
    <source>
        <dbReference type="Proteomes" id="UP000066487"/>
    </source>
</evidence>
<protein>
    <submittedName>
        <fullName evidence="2">Uncharacterized protein</fullName>
    </submittedName>
</protein>
<proteinExistence type="predicted"/>
<reference evidence="3" key="1">
    <citation type="submission" date="2015-09" db="EMBL/GenBank/DDBJ databases">
        <title>Whole genome sequence of Pseudomonas fluorescens FW300-N2E3.</title>
        <authorList>
            <person name="Ray J."/>
            <person name="Melnyk R."/>
            <person name="Deutschbauer A."/>
        </authorList>
    </citation>
    <scope>NUCLEOTIDE SEQUENCE [LARGE SCALE GENOMIC DNA]</scope>
    <source>
        <strain evidence="3">FW300-N2E3</strain>
    </source>
</reference>
<feature type="region of interest" description="Disordered" evidence="1">
    <location>
        <begin position="1"/>
        <end position="23"/>
    </location>
</feature>
<evidence type="ECO:0000256" key="1">
    <source>
        <dbReference type="SAM" id="MobiDB-lite"/>
    </source>
</evidence>
<accession>A0A0N7GZK4</accession>
<dbReference type="AlphaFoldDB" id="A0A0N7GZK4"/>
<dbReference type="RefSeq" id="WP_054594095.1">
    <property type="nucleotide sequence ID" value="NZ_CP012830.1"/>
</dbReference>
<sequence length="78" mass="8463">MKNDDQLSFPFEARDEQPSGASDLKSAIHLAAASEPNLSVASGKILAFPQSVGMQQNKRATSDQALIARILNRARFFS</sequence>
<name>A0A0N7GZK4_PSEFL</name>
<dbReference type="EMBL" id="CP012830">
    <property type="protein sequence ID" value="ALI00588.1"/>
    <property type="molecule type" value="Genomic_DNA"/>
</dbReference>
<dbReference type="Proteomes" id="UP000066487">
    <property type="component" value="Chromosome"/>
</dbReference>
<evidence type="ECO:0000313" key="2">
    <source>
        <dbReference type="EMBL" id="ALI00588.1"/>
    </source>
</evidence>